<sequence length="39" mass="4135">MEAGSEPSQQAILLIGEINARYGNGFKAQFGTPALDLLI</sequence>
<protein>
    <submittedName>
        <fullName evidence="1">Uncharacterized protein</fullName>
    </submittedName>
</protein>
<comment type="caution">
    <text evidence="1">The sequence shown here is derived from an EMBL/GenBank/DDBJ whole genome shotgun (WGS) entry which is preliminary data.</text>
</comment>
<accession>A0A4V3BMD2</accession>
<dbReference type="Proteomes" id="UP000295129">
    <property type="component" value="Unassembled WGS sequence"/>
</dbReference>
<dbReference type="AlphaFoldDB" id="A0A4V3BMD2"/>
<evidence type="ECO:0000313" key="2">
    <source>
        <dbReference type="Proteomes" id="UP000295129"/>
    </source>
</evidence>
<name>A0A4V3BMD2_9RHOO</name>
<keyword evidence="2" id="KW-1185">Reference proteome</keyword>
<gene>
    <name evidence="1" type="ORF">C7389_110178</name>
</gene>
<dbReference type="EMBL" id="SNVV01000010">
    <property type="protein sequence ID" value="TDN50082.1"/>
    <property type="molecule type" value="Genomic_DNA"/>
</dbReference>
<proteinExistence type="predicted"/>
<organism evidence="1 2">
    <name type="scientific">Azoarcus indigens</name>
    <dbReference type="NCBI Taxonomy" id="29545"/>
    <lineage>
        <taxon>Bacteria</taxon>
        <taxon>Pseudomonadati</taxon>
        <taxon>Pseudomonadota</taxon>
        <taxon>Betaproteobacteria</taxon>
        <taxon>Rhodocyclales</taxon>
        <taxon>Zoogloeaceae</taxon>
        <taxon>Azoarcus</taxon>
    </lineage>
</organism>
<reference evidence="1 2" key="1">
    <citation type="submission" date="2019-03" db="EMBL/GenBank/DDBJ databases">
        <title>Genomic Encyclopedia of Type Strains, Phase IV (KMG-IV): sequencing the most valuable type-strain genomes for metagenomic binning, comparative biology and taxonomic classification.</title>
        <authorList>
            <person name="Goeker M."/>
        </authorList>
    </citation>
    <scope>NUCLEOTIDE SEQUENCE [LARGE SCALE GENOMIC DNA]</scope>
    <source>
        <strain evidence="1 2">DSM 12121</strain>
    </source>
</reference>
<evidence type="ECO:0000313" key="1">
    <source>
        <dbReference type="EMBL" id="TDN50082.1"/>
    </source>
</evidence>